<proteinExistence type="predicted"/>
<accession>A0A8X6PWJ5</accession>
<dbReference type="InterPro" id="IPR000210">
    <property type="entry name" value="BTB/POZ_dom"/>
</dbReference>
<feature type="domain" description="BTB" evidence="1">
    <location>
        <begin position="82"/>
        <end position="111"/>
    </location>
</feature>
<name>A0A8X6PWJ5_NEPPI</name>
<gene>
    <name evidence="2" type="primary">AVEN_170935_1</name>
    <name evidence="2" type="ORF">NPIL_154811</name>
</gene>
<dbReference type="SUPFAM" id="SSF54695">
    <property type="entry name" value="POZ domain"/>
    <property type="match status" value="1"/>
</dbReference>
<comment type="caution">
    <text evidence="2">The sequence shown here is derived from an EMBL/GenBank/DDBJ whole genome shotgun (WGS) entry which is preliminary data.</text>
</comment>
<dbReference type="EMBL" id="BMAW01121122">
    <property type="protein sequence ID" value="GFT92711.1"/>
    <property type="molecule type" value="Genomic_DNA"/>
</dbReference>
<dbReference type="Pfam" id="PF00651">
    <property type="entry name" value="BTB"/>
    <property type="match status" value="1"/>
</dbReference>
<keyword evidence="3" id="KW-1185">Reference proteome</keyword>
<dbReference type="PROSITE" id="PS50097">
    <property type="entry name" value="BTB"/>
    <property type="match status" value="1"/>
</dbReference>
<dbReference type="CDD" id="cd18186">
    <property type="entry name" value="BTB_POZ_ZBTB_KLHL-like"/>
    <property type="match status" value="1"/>
</dbReference>
<evidence type="ECO:0000313" key="3">
    <source>
        <dbReference type="Proteomes" id="UP000887013"/>
    </source>
</evidence>
<dbReference type="Gene3D" id="3.30.710.10">
    <property type="entry name" value="Potassium Channel Kv1.1, Chain A"/>
    <property type="match status" value="1"/>
</dbReference>
<dbReference type="Proteomes" id="UP000887013">
    <property type="component" value="Unassembled WGS sequence"/>
</dbReference>
<dbReference type="OrthoDB" id="6435582at2759"/>
<evidence type="ECO:0000259" key="1">
    <source>
        <dbReference type="PROSITE" id="PS50097"/>
    </source>
</evidence>
<evidence type="ECO:0000313" key="2">
    <source>
        <dbReference type="EMBL" id="GFT92711.1"/>
    </source>
</evidence>
<dbReference type="AlphaFoldDB" id="A0A8X6PWJ5"/>
<reference evidence="2" key="1">
    <citation type="submission" date="2020-08" db="EMBL/GenBank/DDBJ databases">
        <title>Multicomponent nature underlies the extraordinary mechanical properties of spider dragline silk.</title>
        <authorList>
            <person name="Kono N."/>
            <person name="Nakamura H."/>
            <person name="Mori M."/>
            <person name="Yoshida Y."/>
            <person name="Ohtoshi R."/>
            <person name="Malay A.D."/>
            <person name="Moran D.A.P."/>
            <person name="Tomita M."/>
            <person name="Numata K."/>
            <person name="Arakawa K."/>
        </authorList>
    </citation>
    <scope>NUCLEOTIDE SEQUENCE</scope>
</reference>
<sequence length="143" mass="16386">MYVLAFSPDSNKSSHPIRVLPFISDVVDNTKKIEKPLITNRKIRQPQPKKNKSSLSSLSLGKTHHARLGQYAANLWRDKVLTDVIIVVQNHEFKAHKAVLACYSPYFADVFVRPGFSDVHYMNRKRTANNFALVYRLKCSENV</sequence>
<organism evidence="2 3">
    <name type="scientific">Nephila pilipes</name>
    <name type="common">Giant wood spider</name>
    <name type="synonym">Nephila maculata</name>
    <dbReference type="NCBI Taxonomy" id="299642"/>
    <lineage>
        <taxon>Eukaryota</taxon>
        <taxon>Metazoa</taxon>
        <taxon>Ecdysozoa</taxon>
        <taxon>Arthropoda</taxon>
        <taxon>Chelicerata</taxon>
        <taxon>Arachnida</taxon>
        <taxon>Araneae</taxon>
        <taxon>Araneomorphae</taxon>
        <taxon>Entelegynae</taxon>
        <taxon>Araneoidea</taxon>
        <taxon>Nephilidae</taxon>
        <taxon>Nephila</taxon>
    </lineage>
</organism>
<protein>
    <submittedName>
        <fullName evidence="2">BTB domain-containing protein</fullName>
    </submittedName>
</protein>
<dbReference type="InterPro" id="IPR011333">
    <property type="entry name" value="SKP1/BTB/POZ_sf"/>
</dbReference>